<comment type="caution">
    <text evidence="7">The sequence shown here is derived from an EMBL/GenBank/DDBJ whole genome shotgun (WGS) entry which is preliminary data.</text>
</comment>
<evidence type="ECO:0000256" key="2">
    <source>
        <dbReference type="ARBA" id="ARBA00022475"/>
    </source>
</evidence>
<evidence type="ECO:0000256" key="5">
    <source>
        <dbReference type="ARBA" id="ARBA00023136"/>
    </source>
</evidence>
<organism evidence="7 8">
    <name type="scientific">Streptomyces aurantiacus JA 4570</name>
    <dbReference type="NCBI Taxonomy" id="1286094"/>
    <lineage>
        <taxon>Bacteria</taxon>
        <taxon>Bacillati</taxon>
        <taxon>Actinomycetota</taxon>
        <taxon>Actinomycetes</taxon>
        <taxon>Kitasatosporales</taxon>
        <taxon>Streptomycetaceae</taxon>
        <taxon>Streptomyces</taxon>
        <taxon>Streptomyces aurantiacus group</taxon>
    </lineage>
</organism>
<sequence length="159" mass="15775">MNGWLAAAAALLACGVGPTLWGVATGPVRRRVVAQNTATLLVCLATLLLAQGYDRSSYVDVALVLAVLGPAGTLVYARLLAEDLKAAPPTGRAGTWAAVALTPLVVVPLCVAAGPGRAALKLLAIGALLVAGNMVAARALRGAGRTDCEGAGPAEAARG</sequence>
<keyword evidence="8" id="KW-1185">Reference proteome</keyword>
<feature type="transmembrane region" description="Helical" evidence="6">
    <location>
        <begin position="93"/>
        <end position="111"/>
    </location>
</feature>
<dbReference type="AlphaFoldDB" id="S4AQ58"/>
<protein>
    <recommendedName>
        <fullName evidence="9">Multisubunit sodium/proton antiporter MrpF subunit</fullName>
    </recommendedName>
</protein>
<gene>
    <name evidence="7" type="ORF">STRAU_3406</name>
</gene>
<keyword evidence="2" id="KW-1003">Cell membrane</keyword>
<proteinExistence type="predicted"/>
<reference evidence="7 8" key="1">
    <citation type="submission" date="2013-02" db="EMBL/GenBank/DDBJ databases">
        <title>Draft Genome Sequence of Streptomyces aurantiacus, Which Produces Setomimycin.</title>
        <authorList>
            <person name="Gruening B.A."/>
            <person name="Praeg A."/>
            <person name="Erxleben A."/>
            <person name="Guenther S."/>
            <person name="Mueller M."/>
        </authorList>
    </citation>
    <scope>NUCLEOTIDE SEQUENCE [LARGE SCALE GENOMIC DNA]</scope>
    <source>
        <strain evidence="7 8">JA 4570</strain>
    </source>
</reference>
<dbReference type="PATRIC" id="fig|1286094.4.peg.3371"/>
<feature type="transmembrane region" description="Helical" evidence="6">
    <location>
        <begin position="62"/>
        <end position="81"/>
    </location>
</feature>
<name>S4AQ58_9ACTN</name>
<dbReference type="Proteomes" id="UP000014629">
    <property type="component" value="Unassembled WGS sequence"/>
</dbReference>
<keyword evidence="3 6" id="KW-0812">Transmembrane</keyword>
<evidence type="ECO:0000313" key="8">
    <source>
        <dbReference type="Proteomes" id="UP000014629"/>
    </source>
</evidence>
<dbReference type="Pfam" id="PF04066">
    <property type="entry name" value="MrpF_PhaF"/>
    <property type="match status" value="1"/>
</dbReference>
<evidence type="ECO:0000313" key="7">
    <source>
        <dbReference type="EMBL" id="EPH43582.1"/>
    </source>
</evidence>
<dbReference type="RefSeq" id="WP_016641533.1">
    <property type="nucleotide sequence ID" value="NZ_AOPZ01000151.1"/>
</dbReference>
<dbReference type="GO" id="GO:0015075">
    <property type="term" value="F:monoatomic ion transmembrane transporter activity"/>
    <property type="evidence" value="ECO:0007669"/>
    <property type="project" value="InterPro"/>
</dbReference>
<comment type="subcellular location">
    <subcellularLocation>
        <location evidence="1">Cell membrane</location>
        <topology evidence="1">Multi-pass membrane protein</topology>
    </subcellularLocation>
</comment>
<evidence type="ECO:0008006" key="9">
    <source>
        <dbReference type="Google" id="ProtNLM"/>
    </source>
</evidence>
<keyword evidence="5 6" id="KW-0472">Membrane</keyword>
<dbReference type="OrthoDB" id="4332175at2"/>
<dbReference type="InterPro" id="IPR007208">
    <property type="entry name" value="MrpF/PhaF-like"/>
</dbReference>
<dbReference type="GO" id="GO:0005886">
    <property type="term" value="C:plasma membrane"/>
    <property type="evidence" value="ECO:0007669"/>
    <property type="project" value="UniProtKB-SubCell"/>
</dbReference>
<evidence type="ECO:0000256" key="6">
    <source>
        <dbReference type="SAM" id="Phobius"/>
    </source>
</evidence>
<evidence type="ECO:0000256" key="1">
    <source>
        <dbReference type="ARBA" id="ARBA00004651"/>
    </source>
</evidence>
<feature type="transmembrane region" description="Helical" evidence="6">
    <location>
        <begin position="118"/>
        <end position="137"/>
    </location>
</feature>
<accession>S4AQ58</accession>
<evidence type="ECO:0000256" key="3">
    <source>
        <dbReference type="ARBA" id="ARBA00022692"/>
    </source>
</evidence>
<evidence type="ECO:0000256" key="4">
    <source>
        <dbReference type="ARBA" id="ARBA00022989"/>
    </source>
</evidence>
<dbReference type="EMBL" id="AOPZ01000151">
    <property type="protein sequence ID" value="EPH43582.1"/>
    <property type="molecule type" value="Genomic_DNA"/>
</dbReference>
<keyword evidence="4 6" id="KW-1133">Transmembrane helix</keyword>
<feature type="transmembrane region" description="Helical" evidence="6">
    <location>
        <begin position="32"/>
        <end position="50"/>
    </location>
</feature>